<feature type="signal peptide" evidence="2">
    <location>
        <begin position="1"/>
        <end position="24"/>
    </location>
</feature>
<evidence type="ECO:0000256" key="2">
    <source>
        <dbReference type="SAM" id="SignalP"/>
    </source>
</evidence>
<name>A0A1A8T974_9GAMM</name>
<feature type="compositionally biased region" description="Basic and acidic residues" evidence="1">
    <location>
        <begin position="56"/>
        <end position="70"/>
    </location>
</feature>
<feature type="chain" id="PRO_5008378894" description="Lipoprotein" evidence="2">
    <location>
        <begin position="25"/>
        <end position="89"/>
    </location>
</feature>
<evidence type="ECO:0000313" key="4">
    <source>
        <dbReference type="Proteomes" id="UP000092544"/>
    </source>
</evidence>
<feature type="region of interest" description="Disordered" evidence="1">
    <location>
        <begin position="30"/>
        <end position="89"/>
    </location>
</feature>
<keyword evidence="4" id="KW-1185">Reference proteome</keyword>
<reference evidence="3 4" key="1">
    <citation type="submission" date="2016-06" db="EMBL/GenBank/DDBJ databases">
        <authorList>
            <person name="Kjaerup R.B."/>
            <person name="Dalgaard T.S."/>
            <person name="Juul-Madsen H.R."/>
        </authorList>
    </citation>
    <scope>NUCLEOTIDE SEQUENCE [LARGE SCALE GENOMIC DNA]</scope>
    <source>
        <strain evidence="3 4">CECT 8886</strain>
    </source>
</reference>
<sequence length="89" mass="9024">MTNCLKMNKAIILAAVMFGLTACASMDNAGYKGGDHRGGGPAGAYGVPDAKASTETSDKVEKKEGAKQTQEDVYTGGDHRGGGPHGPLG</sequence>
<dbReference type="AlphaFoldDB" id="A0A1A8T974"/>
<accession>A0A1A8T974</accession>
<evidence type="ECO:0000256" key="1">
    <source>
        <dbReference type="SAM" id="MobiDB-lite"/>
    </source>
</evidence>
<dbReference type="Proteomes" id="UP000092544">
    <property type="component" value="Unassembled WGS sequence"/>
</dbReference>
<organism evidence="3 4">
    <name type="scientific">Marinomonas spartinae</name>
    <dbReference type="NCBI Taxonomy" id="1792290"/>
    <lineage>
        <taxon>Bacteria</taxon>
        <taxon>Pseudomonadati</taxon>
        <taxon>Pseudomonadota</taxon>
        <taxon>Gammaproteobacteria</taxon>
        <taxon>Oceanospirillales</taxon>
        <taxon>Oceanospirillaceae</taxon>
        <taxon>Marinomonas</taxon>
    </lineage>
</organism>
<evidence type="ECO:0008006" key="5">
    <source>
        <dbReference type="Google" id="ProtNLM"/>
    </source>
</evidence>
<protein>
    <recommendedName>
        <fullName evidence="5">Lipoprotein</fullName>
    </recommendedName>
</protein>
<gene>
    <name evidence="3" type="ORF">MSP8886_01203</name>
</gene>
<keyword evidence="2" id="KW-0732">Signal</keyword>
<evidence type="ECO:0000313" key="3">
    <source>
        <dbReference type="EMBL" id="SBS28508.1"/>
    </source>
</evidence>
<dbReference type="EMBL" id="FLOB01000002">
    <property type="protein sequence ID" value="SBS28508.1"/>
    <property type="molecule type" value="Genomic_DNA"/>
</dbReference>
<dbReference type="RefSeq" id="WP_067013721.1">
    <property type="nucleotide sequence ID" value="NZ_FLOB01000002.1"/>
</dbReference>
<dbReference type="PROSITE" id="PS51257">
    <property type="entry name" value="PROKAR_LIPOPROTEIN"/>
    <property type="match status" value="1"/>
</dbReference>
<proteinExistence type="predicted"/>